<name>A0A4S8L0G7_DENBC</name>
<evidence type="ECO:0000256" key="1">
    <source>
        <dbReference type="SAM" id="MobiDB-lite"/>
    </source>
</evidence>
<sequence>MATSYVNNPVLSPKPQDRDVHVCSNPSAYFDFQVFPTPEIVFAHAPLLNLVSSTHWTPNLISFDAGQIINSYYVQQMFSLNRGDQYIPSTLPSKQELFAGSFRASKLTTSSSSSSGGGTSGGMGTSSGSTGGSSGGVLKHGQCGGTGYTTPGPLLLIRCSLESITKFGYTDFFESFWPWKPDVRRQDHRRTTGHAASKWFLANLYKLYDKDSKMNSEEKHMPRKTIVGGVGIGSVCVPTT</sequence>
<gene>
    <name evidence="2" type="ORF">K435DRAFT_972210</name>
</gene>
<feature type="compositionally biased region" description="Gly residues" evidence="1">
    <location>
        <begin position="115"/>
        <end position="135"/>
    </location>
</feature>
<organism evidence="2 3">
    <name type="scientific">Dendrothele bispora (strain CBS 962.96)</name>
    <dbReference type="NCBI Taxonomy" id="1314807"/>
    <lineage>
        <taxon>Eukaryota</taxon>
        <taxon>Fungi</taxon>
        <taxon>Dikarya</taxon>
        <taxon>Basidiomycota</taxon>
        <taxon>Agaricomycotina</taxon>
        <taxon>Agaricomycetes</taxon>
        <taxon>Agaricomycetidae</taxon>
        <taxon>Agaricales</taxon>
        <taxon>Agaricales incertae sedis</taxon>
        <taxon>Dendrothele</taxon>
    </lineage>
</organism>
<evidence type="ECO:0000313" key="2">
    <source>
        <dbReference type="EMBL" id="THU81846.1"/>
    </source>
</evidence>
<accession>A0A4S8L0G7</accession>
<dbReference type="AlphaFoldDB" id="A0A4S8L0G7"/>
<protein>
    <submittedName>
        <fullName evidence="2">Uncharacterized protein</fullName>
    </submittedName>
</protein>
<dbReference type="OrthoDB" id="406864at2759"/>
<dbReference type="EMBL" id="ML179776">
    <property type="protein sequence ID" value="THU81846.1"/>
    <property type="molecule type" value="Genomic_DNA"/>
</dbReference>
<feature type="region of interest" description="Disordered" evidence="1">
    <location>
        <begin position="107"/>
        <end position="136"/>
    </location>
</feature>
<evidence type="ECO:0000313" key="3">
    <source>
        <dbReference type="Proteomes" id="UP000297245"/>
    </source>
</evidence>
<reference evidence="2 3" key="1">
    <citation type="journal article" date="2019" name="Nat. Ecol. Evol.">
        <title>Megaphylogeny resolves global patterns of mushroom evolution.</title>
        <authorList>
            <person name="Varga T."/>
            <person name="Krizsan K."/>
            <person name="Foldi C."/>
            <person name="Dima B."/>
            <person name="Sanchez-Garcia M."/>
            <person name="Sanchez-Ramirez S."/>
            <person name="Szollosi G.J."/>
            <person name="Szarkandi J.G."/>
            <person name="Papp V."/>
            <person name="Albert L."/>
            <person name="Andreopoulos W."/>
            <person name="Angelini C."/>
            <person name="Antonin V."/>
            <person name="Barry K.W."/>
            <person name="Bougher N.L."/>
            <person name="Buchanan P."/>
            <person name="Buyck B."/>
            <person name="Bense V."/>
            <person name="Catcheside P."/>
            <person name="Chovatia M."/>
            <person name="Cooper J."/>
            <person name="Damon W."/>
            <person name="Desjardin D."/>
            <person name="Finy P."/>
            <person name="Geml J."/>
            <person name="Haridas S."/>
            <person name="Hughes K."/>
            <person name="Justo A."/>
            <person name="Karasinski D."/>
            <person name="Kautmanova I."/>
            <person name="Kiss B."/>
            <person name="Kocsube S."/>
            <person name="Kotiranta H."/>
            <person name="LaButti K.M."/>
            <person name="Lechner B.E."/>
            <person name="Liimatainen K."/>
            <person name="Lipzen A."/>
            <person name="Lukacs Z."/>
            <person name="Mihaltcheva S."/>
            <person name="Morgado L.N."/>
            <person name="Niskanen T."/>
            <person name="Noordeloos M.E."/>
            <person name="Ohm R.A."/>
            <person name="Ortiz-Santana B."/>
            <person name="Ovrebo C."/>
            <person name="Racz N."/>
            <person name="Riley R."/>
            <person name="Savchenko A."/>
            <person name="Shiryaev A."/>
            <person name="Soop K."/>
            <person name="Spirin V."/>
            <person name="Szebenyi C."/>
            <person name="Tomsovsky M."/>
            <person name="Tulloss R.E."/>
            <person name="Uehling J."/>
            <person name="Grigoriev I.V."/>
            <person name="Vagvolgyi C."/>
            <person name="Papp T."/>
            <person name="Martin F.M."/>
            <person name="Miettinen O."/>
            <person name="Hibbett D.S."/>
            <person name="Nagy L.G."/>
        </authorList>
    </citation>
    <scope>NUCLEOTIDE SEQUENCE [LARGE SCALE GENOMIC DNA]</scope>
    <source>
        <strain evidence="2 3">CBS 962.96</strain>
    </source>
</reference>
<dbReference type="Proteomes" id="UP000297245">
    <property type="component" value="Unassembled WGS sequence"/>
</dbReference>
<proteinExistence type="predicted"/>
<keyword evidence="3" id="KW-1185">Reference proteome</keyword>